<dbReference type="PANTHER" id="PTHR33375">
    <property type="entry name" value="CHROMOSOME-PARTITIONING PROTEIN PARB-RELATED"/>
    <property type="match status" value="1"/>
</dbReference>
<dbReference type="InterPro" id="IPR003115">
    <property type="entry name" value="ParB_N"/>
</dbReference>
<dbReference type="GO" id="GO:0007059">
    <property type="term" value="P:chromosome segregation"/>
    <property type="evidence" value="ECO:0007669"/>
    <property type="project" value="TreeGrafter"/>
</dbReference>
<proteinExistence type="predicted"/>
<feature type="domain" description="ParB-like N-terminal" evidence="2">
    <location>
        <begin position="18"/>
        <end position="112"/>
    </location>
</feature>
<feature type="coiled-coil region" evidence="1">
    <location>
        <begin position="222"/>
        <end position="249"/>
    </location>
</feature>
<gene>
    <name evidence="3" type="ORF">GL58_00330</name>
</gene>
<reference evidence="4" key="1">
    <citation type="submission" date="2014-06" db="EMBL/GenBank/DDBJ databases">
        <title>Draft genome sequence of C. testosteroni WDL7.</title>
        <authorList>
            <person name="Wu Y."/>
            <person name="Seshan H."/>
            <person name="Arumugam K."/>
        </authorList>
    </citation>
    <scope>NUCLEOTIDE SEQUENCE [LARGE SCALE GENOMIC DNA]</scope>
    <source>
        <strain evidence="4">WDL7</strain>
    </source>
</reference>
<dbReference type="InterPro" id="IPR036086">
    <property type="entry name" value="ParB/Sulfiredoxin_sf"/>
</dbReference>
<dbReference type="InterPro" id="IPR011111">
    <property type="entry name" value="Plasmid_RepB"/>
</dbReference>
<evidence type="ECO:0000313" key="4">
    <source>
        <dbReference type="Proteomes" id="UP000037442"/>
    </source>
</evidence>
<comment type="caution">
    <text evidence="3">The sequence shown here is derived from an EMBL/GenBank/DDBJ whole genome shotgun (WGS) entry which is preliminary data.</text>
</comment>
<dbReference type="AlphaFoldDB" id="A0A0L7MYM7"/>
<name>A0A0L7MYM7_COMTE</name>
<dbReference type="GO" id="GO:0005694">
    <property type="term" value="C:chromosome"/>
    <property type="evidence" value="ECO:0007669"/>
    <property type="project" value="TreeGrafter"/>
</dbReference>
<dbReference type="SUPFAM" id="SSF109709">
    <property type="entry name" value="KorB DNA-binding domain-like"/>
    <property type="match status" value="1"/>
</dbReference>
<dbReference type="PATRIC" id="fig|285.49.peg.70"/>
<organism evidence="3 4">
    <name type="scientific">Comamonas testosteroni</name>
    <name type="common">Pseudomonas testosteroni</name>
    <dbReference type="NCBI Taxonomy" id="285"/>
    <lineage>
        <taxon>Bacteria</taxon>
        <taxon>Pseudomonadati</taxon>
        <taxon>Pseudomonadota</taxon>
        <taxon>Betaproteobacteria</taxon>
        <taxon>Burkholderiales</taxon>
        <taxon>Comamonadaceae</taxon>
        <taxon>Comamonas</taxon>
    </lineage>
</organism>
<evidence type="ECO:0000256" key="1">
    <source>
        <dbReference type="SAM" id="Coils"/>
    </source>
</evidence>
<accession>A0A0L7MYM7</accession>
<dbReference type="Proteomes" id="UP000037442">
    <property type="component" value="Unassembled WGS sequence"/>
</dbReference>
<dbReference type="Gene3D" id="3.90.1530.10">
    <property type="entry name" value="Conserved hypothetical protein from pyrococcus furiosus pfu- 392566-001, ParB domain"/>
    <property type="match status" value="1"/>
</dbReference>
<dbReference type="SUPFAM" id="SSF110849">
    <property type="entry name" value="ParB/Sulfiredoxin"/>
    <property type="match status" value="1"/>
</dbReference>
<sequence length="301" mass="33650">MTDKPPKLIRLGFERDCIEIPLNKVSFPVNLPVGIKESVVYRQIRSSIKAIGLVEPIVVVLDREQSGMFTVLDGRMRVEALRDLGTERALCLISTDDEGYTYNKRVNRLSVIQAHRMIVLAAERGVSVQQLVDALNISASSIRERFRMLDGICNEAVTLLADKPATYGMFRILKKMKPFRQIDVAQAMVNLGNYSIKLATAMLQNTPADQLTDASAAKTESTNTHSDALRRLERELAAMQADTKILEDGYGPSNLQLEIIKTHVGTTLLENAAVVRWLAKSQPEYLQQLQRIADIKELATR</sequence>
<evidence type="ECO:0000313" key="3">
    <source>
        <dbReference type="EMBL" id="KOC27032.1"/>
    </source>
</evidence>
<dbReference type="SMART" id="SM00470">
    <property type="entry name" value="ParB"/>
    <property type="match status" value="1"/>
</dbReference>
<keyword evidence="1" id="KW-0175">Coiled coil</keyword>
<protein>
    <submittedName>
        <fullName evidence="3">Chromosome partitioning protein ParB</fullName>
    </submittedName>
</protein>
<dbReference type="EMBL" id="JNVD01000010">
    <property type="protein sequence ID" value="KOC27032.1"/>
    <property type="molecule type" value="Genomic_DNA"/>
</dbReference>
<dbReference type="PANTHER" id="PTHR33375:SF1">
    <property type="entry name" value="CHROMOSOME-PARTITIONING PROTEIN PARB-RELATED"/>
    <property type="match status" value="1"/>
</dbReference>
<dbReference type="InterPro" id="IPR050336">
    <property type="entry name" value="Chromosome_partition/occlusion"/>
</dbReference>
<evidence type="ECO:0000259" key="2">
    <source>
        <dbReference type="SMART" id="SM00470"/>
    </source>
</evidence>
<dbReference type="Pfam" id="PF07506">
    <property type="entry name" value="RepB"/>
    <property type="match status" value="1"/>
</dbReference>
<dbReference type="RefSeq" id="WP_053282263.1">
    <property type="nucleotide sequence ID" value="NZ_JNVD01000010.1"/>
</dbReference>